<evidence type="ECO:0000313" key="6">
    <source>
        <dbReference type="EMBL" id="KAF2686284.1"/>
    </source>
</evidence>
<dbReference type="SMART" id="SM00906">
    <property type="entry name" value="Fungal_trans"/>
    <property type="match status" value="1"/>
</dbReference>
<dbReference type="Gene3D" id="4.10.240.10">
    <property type="entry name" value="Zn(2)-C6 fungal-type DNA-binding domain"/>
    <property type="match status" value="1"/>
</dbReference>
<evidence type="ECO:0000256" key="3">
    <source>
        <dbReference type="ARBA" id="ARBA00023163"/>
    </source>
</evidence>
<dbReference type="EMBL" id="MU005577">
    <property type="protein sequence ID" value="KAF2686284.1"/>
    <property type="molecule type" value="Genomic_DNA"/>
</dbReference>
<accession>A0A6G1J6V8</accession>
<dbReference type="Pfam" id="PF04082">
    <property type="entry name" value="Fungal_trans"/>
    <property type="match status" value="1"/>
</dbReference>
<dbReference type="Proteomes" id="UP000799291">
    <property type="component" value="Unassembled WGS sequence"/>
</dbReference>
<evidence type="ECO:0000313" key="7">
    <source>
        <dbReference type="Proteomes" id="UP000799291"/>
    </source>
</evidence>
<gene>
    <name evidence="6" type="ORF">K458DRAFT_210405</name>
</gene>
<dbReference type="InterPro" id="IPR007219">
    <property type="entry name" value="XnlR_reg_dom"/>
</dbReference>
<keyword evidence="3" id="KW-0804">Transcription</keyword>
<dbReference type="PANTHER" id="PTHR47424">
    <property type="entry name" value="REGULATORY PROTEIN GAL4"/>
    <property type="match status" value="1"/>
</dbReference>
<name>A0A6G1J6V8_9PLEO</name>
<evidence type="ECO:0000256" key="2">
    <source>
        <dbReference type="ARBA" id="ARBA00023015"/>
    </source>
</evidence>
<dbReference type="GO" id="GO:0006351">
    <property type="term" value="P:DNA-templated transcription"/>
    <property type="evidence" value="ECO:0007669"/>
    <property type="project" value="InterPro"/>
</dbReference>
<keyword evidence="4" id="KW-0539">Nucleus</keyword>
<dbReference type="CDD" id="cd12148">
    <property type="entry name" value="fungal_TF_MHR"/>
    <property type="match status" value="1"/>
</dbReference>
<evidence type="ECO:0000259" key="5">
    <source>
        <dbReference type="PROSITE" id="PS50048"/>
    </source>
</evidence>
<organism evidence="6 7">
    <name type="scientific">Lentithecium fluviatile CBS 122367</name>
    <dbReference type="NCBI Taxonomy" id="1168545"/>
    <lineage>
        <taxon>Eukaryota</taxon>
        <taxon>Fungi</taxon>
        <taxon>Dikarya</taxon>
        <taxon>Ascomycota</taxon>
        <taxon>Pezizomycotina</taxon>
        <taxon>Dothideomycetes</taxon>
        <taxon>Pleosporomycetidae</taxon>
        <taxon>Pleosporales</taxon>
        <taxon>Massarineae</taxon>
        <taxon>Lentitheciaceae</taxon>
        <taxon>Lentithecium</taxon>
    </lineage>
</organism>
<keyword evidence="1" id="KW-0479">Metal-binding</keyword>
<sequence>MQAEGRLPVNPRRRKVAPENRKRVARACNGCNVRRVKCSGDQPCQQCVSGSRNCVYPTAEASKEATLKSEVDRLRKRCTALEQSLQSLVPDETARREFLSKMDYVKSPPPLPNTPSHAEATYADEAEATEGRLLFDIDGNVRFLGETSGATFLDLLKHFMLTLVPLTFAPGPGLTAPEDGSIFVASIGQYQTFDSRPLKDPGELVDPLWLPSRTEMTLMLAELCYHIQHGNGDFASGGIYYWGDINNVPAAVTLAPSQFDAINSDSYRYLAFHHVCFALASQIATPTLQHEEDPGNAYFKRARMLIGNPLDTVRFTLRDVPVLALMGFYLIELNRRDAAYLYVSLAIHIAITHGAFRHYVDEGSKRIFWTLYVLDRWLSCLMGRPPTLIEEAIRLPLPADVPSMPPCAGLLAHVQLARISGYVVCETFKIAPREQKATGLTHDIDKAMDMLKEWLVNLPLTLQMSPDALSIDPPCCTLHMAYNQLVLVATRPIFLVAVKRAVAERYIQSGNWRLEKHPQYKHIQACSAAAHYNICLAQWMVQLYSSRRLLQAGLHFVFNAAVILLLNRILRAYSGAVDAEISFAIELFAKEAEIGSNYQRDCHQVLKDLKTLIDRFLSPEKPDVFSHGYDVANSQPSSASSFGLGAPAHLHDARGRQHWPIEGDDVYQELLTWMQNDDSQLYNTFRI</sequence>
<dbReference type="OrthoDB" id="3266505at2759"/>
<proteinExistence type="predicted"/>
<dbReference type="GO" id="GO:0003677">
    <property type="term" value="F:DNA binding"/>
    <property type="evidence" value="ECO:0007669"/>
    <property type="project" value="InterPro"/>
</dbReference>
<feature type="domain" description="Zn(2)-C6 fungal-type" evidence="5">
    <location>
        <begin position="27"/>
        <end position="56"/>
    </location>
</feature>
<dbReference type="GO" id="GO:0000981">
    <property type="term" value="F:DNA-binding transcription factor activity, RNA polymerase II-specific"/>
    <property type="evidence" value="ECO:0007669"/>
    <property type="project" value="InterPro"/>
</dbReference>
<keyword evidence="7" id="KW-1185">Reference proteome</keyword>
<dbReference type="AlphaFoldDB" id="A0A6G1J6V8"/>
<dbReference type="SMART" id="SM00066">
    <property type="entry name" value="GAL4"/>
    <property type="match status" value="1"/>
</dbReference>
<dbReference type="PANTHER" id="PTHR47424:SF6">
    <property type="entry name" value="PROLINE UTILIZATION TRANS-ACTIVATOR"/>
    <property type="match status" value="1"/>
</dbReference>
<keyword evidence="2" id="KW-0805">Transcription regulation</keyword>
<dbReference type="InterPro" id="IPR001138">
    <property type="entry name" value="Zn2Cys6_DnaBD"/>
</dbReference>
<dbReference type="Pfam" id="PF00172">
    <property type="entry name" value="Zn_clus"/>
    <property type="match status" value="1"/>
</dbReference>
<reference evidence="6" key="1">
    <citation type="journal article" date="2020" name="Stud. Mycol.">
        <title>101 Dothideomycetes genomes: a test case for predicting lifestyles and emergence of pathogens.</title>
        <authorList>
            <person name="Haridas S."/>
            <person name="Albert R."/>
            <person name="Binder M."/>
            <person name="Bloem J."/>
            <person name="Labutti K."/>
            <person name="Salamov A."/>
            <person name="Andreopoulos B."/>
            <person name="Baker S."/>
            <person name="Barry K."/>
            <person name="Bills G."/>
            <person name="Bluhm B."/>
            <person name="Cannon C."/>
            <person name="Castanera R."/>
            <person name="Culley D."/>
            <person name="Daum C."/>
            <person name="Ezra D."/>
            <person name="Gonzalez J."/>
            <person name="Henrissat B."/>
            <person name="Kuo A."/>
            <person name="Liang C."/>
            <person name="Lipzen A."/>
            <person name="Lutzoni F."/>
            <person name="Magnuson J."/>
            <person name="Mondo S."/>
            <person name="Nolan M."/>
            <person name="Ohm R."/>
            <person name="Pangilinan J."/>
            <person name="Park H.-J."/>
            <person name="Ramirez L."/>
            <person name="Alfaro M."/>
            <person name="Sun H."/>
            <person name="Tritt A."/>
            <person name="Yoshinaga Y."/>
            <person name="Zwiers L.-H."/>
            <person name="Turgeon B."/>
            <person name="Goodwin S."/>
            <person name="Spatafora J."/>
            <person name="Crous P."/>
            <person name="Grigoriev I."/>
        </authorList>
    </citation>
    <scope>NUCLEOTIDE SEQUENCE</scope>
    <source>
        <strain evidence="6">CBS 122367</strain>
    </source>
</reference>
<dbReference type="InterPro" id="IPR036864">
    <property type="entry name" value="Zn2-C6_fun-type_DNA-bd_sf"/>
</dbReference>
<evidence type="ECO:0000256" key="1">
    <source>
        <dbReference type="ARBA" id="ARBA00022723"/>
    </source>
</evidence>
<dbReference type="PROSITE" id="PS50048">
    <property type="entry name" value="ZN2_CY6_FUNGAL_2"/>
    <property type="match status" value="1"/>
</dbReference>
<dbReference type="CDD" id="cd00067">
    <property type="entry name" value="GAL4"/>
    <property type="match status" value="1"/>
</dbReference>
<dbReference type="InterPro" id="IPR051127">
    <property type="entry name" value="Fungal_SecMet_Regulators"/>
</dbReference>
<evidence type="ECO:0000256" key="4">
    <source>
        <dbReference type="ARBA" id="ARBA00023242"/>
    </source>
</evidence>
<protein>
    <recommendedName>
        <fullName evidence="5">Zn(2)-C6 fungal-type domain-containing protein</fullName>
    </recommendedName>
</protein>
<dbReference type="GO" id="GO:0008270">
    <property type="term" value="F:zinc ion binding"/>
    <property type="evidence" value="ECO:0007669"/>
    <property type="project" value="InterPro"/>
</dbReference>
<dbReference type="SUPFAM" id="SSF57701">
    <property type="entry name" value="Zn2/Cys6 DNA-binding domain"/>
    <property type="match status" value="1"/>
</dbReference>